<dbReference type="GO" id="GO:0005886">
    <property type="term" value="C:plasma membrane"/>
    <property type="evidence" value="ECO:0007669"/>
    <property type="project" value="UniProtKB-SubCell"/>
</dbReference>
<dbReference type="SUPFAM" id="SSF161098">
    <property type="entry name" value="MetI-like"/>
    <property type="match status" value="1"/>
</dbReference>
<evidence type="ECO:0000259" key="9">
    <source>
        <dbReference type="PROSITE" id="PS50928"/>
    </source>
</evidence>
<feature type="region of interest" description="Disordered" evidence="8">
    <location>
        <begin position="1"/>
        <end position="22"/>
    </location>
</feature>
<organism evidence="10">
    <name type="scientific">uncultured haloarchaeon</name>
    <dbReference type="NCBI Taxonomy" id="160804"/>
    <lineage>
        <taxon>Archaea</taxon>
        <taxon>Methanobacteriati</taxon>
        <taxon>Methanobacteriota</taxon>
        <taxon>Stenosarchaea group</taxon>
        <taxon>Halobacteria</taxon>
        <taxon>Halobacteriales</taxon>
        <taxon>Halobacteriaceae</taxon>
        <taxon>environmental samples</taxon>
    </lineage>
</organism>
<keyword evidence="2 7" id="KW-0813">Transport</keyword>
<comment type="subcellular location">
    <subcellularLocation>
        <location evidence="1 7">Cell membrane</location>
        <topology evidence="1 7">Multi-pass membrane protein</topology>
    </subcellularLocation>
</comment>
<dbReference type="Pfam" id="PF12911">
    <property type="entry name" value="OppC_N"/>
    <property type="match status" value="1"/>
</dbReference>
<dbReference type="PANTHER" id="PTHR43386">
    <property type="entry name" value="OLIGOPEPTIDE TRANSPORT SYSTEM PERMEASE PROTEIN APPC"/>
    <property type="match status" value="1"/>
</dbReference>
<dbReference type="GO" id="GO:0055085">
    <property type="term" value="P:transmembrane transport"/>
    <property type="evidence" value="ECO:0007669"/>
    <property type="project" value="InterPro"/>
</dbReference>
<evidence type="ECO:0000256" key="6">
    <source>
        <dbReference type="ARBA" id="ARBA00023136"/>
    </source>
</evidence>
<feature type="transmembrane region" description="Helical" evidence="7">
    <location>
        <begin position="474"/>
        <end position="494"/>
    </location>
</feature>
<keyword evidence="4 7" id="KW-0812">Transmembrane</keyword>
<sequence length="520" mass="55541">MCARSHTTSTVETTADDPFQRDGQSVRARITAEPTPAIRWAVVAAGLLALELGAFLGGLLTILDGVVIGLTAFIDIAVGVINPQLAATVVDIQTTASNAITTARDAAEGIPTLLSRETVPNQGHLMGPDGPWAGPIFGVEPGLAWALRALLIIGYSLFVFYWIFRGWTIFRDHYRHAEWTPTDDIVDRLSEHRWGQFGIIIIALFLTMALFGPALGPTTVEQNIISPYSHEITYLNTDTQTVETITAGDANFDSKSKGSSEQNVGPMSYDEFNRFHPFGTLPNGRDLFTFMMGGARITLIVAGLAIGLSSLIAATLAMMSAFYGGRIDLGILTTADGVVSVPQLLLLIMISAVFADHWLATVLDGGFLLALIFAFTGWPFLWRAVRGPALQVARESWVDAARSFGQTPRTIMRKHMLPYVTGYLLVYASLSTGGIIIGLAALSFLGNGLGITPPTPAWGRAVSLGQSYVSSSSWHISLLPGLMIVLLVTGLNAFGDGLRDAIDPESNGSDQTEAVTGGGA</sequence>
<accession>A5YT48</accession>
<keyword evidence="3" id="KW-1003">Cell membrane</keyword>
<dbReference type="PANTHER" id="PTHR43386:SF1">
    <property type="entry name" value="D,D-DIPEPTIDE TRANSPORT SYSTEM PERMEASE PROTEIN DDPC-RELATED"/>
    <property type="match status" value="1"/>
</dbReference>
<evidence type="ECO:0000256" key="3">
    <source>
        <dbReference type="ARBA" id="ARBA00022475"/>
    </source>
</evidence>
<keyword evidence="5 7" id="KW-1133">Transmembrane helix</keyword>
<feature type="transmembrane region" description="Helical" evidence="7">
    <location>
        <begin position="329"/>
        <end position="354"/>
    </location>
</feature>
<feature type="compositionally biased region" description="Polar residues" evidence="8">
    <location>
        <begin position="1"/>
        <end position="13"/>
    </location>
</feature>
<evidence type="ECO:0000256" key="4">
    <source>
        <dbReference type="ARBA" id="ARBA00022692"/>
    </source>
</evidence>
<evidence type="ECO:0000256" key="8">
    <source>
        <dbReference type="SAM" id="MobiDB-lite"/>
    </source>
</evidence>
<feature type="transmembrane region" description="Helical" evidence="7">
    <location>
        <begin position="366"/>
        <end position="385"/>
    </location>
</feature>
<dbReference type="Gene3D" id="1.10.3720.10">
    <property type="entry name" value="MetI-like"/>
    <property type="match status" value="1"/>
</dbReference>
<feature type="transmembrane region" description="Helical" evidence="7">
    <location>
        <begin position="145"/>
        <end position="164"/>
    </location>
</feature>
<proteinExistence type="inferred from homology"/>
<name>A5YT48_9EURY</name>
<dbReference type="CDD" id="cd06261">
    <property type="entry name" value="TM_PBP2"/>
    <property type="match status" value="1"/>
</dbReference>
<evidence type="ECO:0000256" key="1">
    <source>
        <dbReference type="ARBA" id="ARBA00004651"/>
    </source>
</evidence>
<evidence type="ECO:0000256" key="2">
    <source>
        <dbReference type="ARBA" id="ARBA00022448"/>
    </source>
</evidence>
<dbReference type="InterPro" id="IPR000515">
    <property type="entry name" value="MetI-like"/>
</dbReference>
<keyword evidence="6 7" id="KW-0472">Membrane</keyword>
<dbReference type="InterPro" id="IPR035906">
    <property type="entry name" value="MetI-like_sf"/>
</dbReference>
<feature type="domain" description="ABC transmembrane type-1" evidence="9">
    <location>
        <begin position="295"/>
        <end position="495"/>
    </location>
</feature>
<dbReference type="InterPro" id="IPR050366">
    <property type="entry name" value="BP-dependent_transpt_permease"/>
</dbReference>
<dbReference type="InterPro" id="IPR025966">
    <property type="entry name" value="OppC_N"/>
</dbReference>
<dbReference type="EMBL" id="EF584002">
    <property type="protein sequence ID" value="ABQ76155.1"/>
    <property type="molecule type" value="Genomic_DNA"/>
</dbReference>
<protein>
    <submittedName>
        <fullName evidence="10">ABC-type dipeptide/oligopeptide/nickel transport system, permease components II</fullName>
    </submittedName>
</protein>
<dbReference type="PROSITE" id="PS50928">
    <property type="entry name" value="ABC_TM1"/>
    <property type="match status" value="1"/>
</dbReference>
<comment type="similarity">
    <text evidence="7">Belongs to the binding-protein-dependent transport system permease family.</text>
</comment>
<feature type="transmembrane region" description="Helical" evidence="7">
    <location>
        <begin position="297"/>
        <end position="317"/>
    </location>
</feature>
<dbReference type="Pfam" id="PF00528">
    <property type="entry name" value="BPD_transp_1"/>
    <property type="match status" value="1"/>
</dbReference>
<evidence type="ECO:0000256" key="7">
    <source>
        <dbReference type="RuleBase" id="RU363032"/>
    </source>
</evidence>
<feature type="transmembrane region" description="Helical" evidence="7">
    <location>
        <begin position="422"/>
        <end position="445"/>
    </location>
</feature>
<feature type="transmembrane region" description="Helical" evidence="7">
    <location>
        <begin position="37"/>
        <end position="63"/>
    </location>
</feature>
<dbReference type="AlphaFoldDB" id="A5YT48"/>
<evidence type="ECO:0000256" key="5">
    <source>
        <dbReference type="ARBA" id="ARBA00022989"/>
    </source>
</evidence>
<reference evidence="10" key="1">
    <citation type="journal article" date="2007" name="ISME J.">
        <title>Genomic plasticity in prokaryotes: the case of the square haloarchaeon.</title>
        <authorList>
            <person name="Cuadros-Orellana S."/>
            <person name="Martin-Cuadrado A.B."/>
            <person name="Legault B."/>
            <person name="D'Auria G."/>
            <person name="Zhaxybayeva O."/>
            <person name="Papke R.T."/>
            <person name="Rodriguez-Valera F."/>
        </authorList>
    </citation>
    <scope>NUCLEOTIDE SEQUENCE</scope>
</reference>
<evidence type="ECO:0000313" key="10">
    <source>
        <dbReference type="EMBL" id="ABQ76155.1"/>
    </source>
</evidence>
<feature type="transmembrane region" description="Helical" evidence="7">
    <location>
        <begin position="197"/>
        <end position="216"/>
    </location>
</feature>